<evidence type="ECO:0000313" key="1">
    <source>
        <dbReference type="EMBL" id="AUM58776.1"/>
    </source>
</evidence>
<evidence type="ECO:0000313" key="2">
    <source>
        <dbReference type="Proteomes" id="UP000278459"/>
    </source>
</evidence>
<dbReference type="Proteomes" id="UP000278459">
    <property type="component" value="Segment"/>
</dbReference>
<protein>
    <submittedName>
        <fullName evidence="1">Uncharacterized protein</fullName>
    </submittedName>
</protein>
<proteinExistence type="predicted"/>
<gene>
    <name evidence="1" type="ORF">VVP001_076</name>
</gene>
<sequence>MELTMNNDKVKELLIEQYGALLEEPTDFFIQPRDDEFFFELNNTKAYSIRNPWDASQPKVPTVDTCVTAFGELCAAAGIFLNETVQGTEFVGDGTGKFDFLKIPVRGVIVAITVIEAPSSLGAVQVIGQTADRCFALVTVYREDSQINSQGNEFIAQTMNLKTGKVHTCLFRLAVAEDQDTFPVYVPKMVSVNGYYNAQEAVDNQAEDVKNMVPVAGFTE</sequence>
<dbReference type="EMBL" id="MG602476">
    <property type="protein sequence ID" value="AUM58776.1"/>
    <property type="molecule type" value="Genomic_DNA"/>
</dbReference>
<reference evidence="1 2" key="1">
    <citation type="submission" date="2017-11" db="EMBL/GenBank/DDBJ databases">
        <title>Complete Genome Sequence of Vibrio vulnificus Bacteriophage VVP001.</title>
        <authorList>
            <person name="Kim H.-J."/>
            <person name="Kim Y.-T."/>
            <person name="Lee J.-H."/>
        </authorList>
    </citation>
    <scope>NUCLEOTIDE SEQUENCE [LARGE SCALE GENOMIC DNA]</scope>
</reference>
<accession>A0A3Q8D163</accession>
<organism evidence="1 2">
    <name type="scientific">Vibrio phage VVP001</name>
    <dbReference type="NCBI Taxonomy" id="2059877"/>
    <lineage>
        <taxon>Viruses</taxon>
        <taxon>Duplodnaviria</taxon>
        <taxon>Heunggongvirae</taxon>
        <taxon>Uroviricota</taxon>
        <taxon>Caudoviricetes</taxon>
        <taxon>Mardecavirus</taxon>
        <taxon>Mardecavirus SSP002</taxon>
    </lineage>
</organism>
<name>A0A3Q8D163_9CAUD</name>